<sequence length="431" mass="48904">MVDDQTSYPTIDDGLKKCDAPIHRLSFDVLSQIFLECLPDFPSLPSVLSDEAPVLLGRICSHWRAVALNTHQLWPGISLGSGSSRADYRKDILAAAEWKTRAGACLLSYCLSRRTPDGILDFILRHCGQWRHIEVNLKMDGWNRVYGAISQGRVPHLRYLDIQILNPSFHTREPFEFRNDVQIDIPFPGVPQLQSLLTRVNVKLHFSGMKSPSLRMLIFDYQTLSLDDCWTCLRYCPNLEHFSAICDEGDPFTFSPDIIEAKALKHFQLTIEAAGFDCFLDVIHAPSLEILTVNFYHHNLPRLWRFLEISGAHLLGMNIKAPMTGDQIIECLPYTPALTSLELRNALLNDAIIEALTLGPRQAISHYNLCPKLQRIVLVETSLMSLDIMKTMILSRWGGVGETVMLSNGGPDSNWEKKPSQHLTRQPRFRR</sequence>
<dbReference type="EMBL" id="ML170164">
    <property type="protein sequence ID" value="TDL25320.1"/>
    <property type="molecule type" value="Genomic_DNA"/>
</dbReference>
<dbReference type="Gene3D" id="3.80.10.10">
    <property type="entry name" value="Ribonuclease Inhibitor"/>
    <property type="match status" value="1"/>
</dbReference>
<evidence type="ECO:0000256" key="1">
    <source>
        <dbReference type="SAM" id="MobiDB-lite"/>
    </source>
</evidence>
<dbReference type="InterPro" id="IPR032675">
    <property type="entry name" value="LRR_dom_sf"/>
</dbReference>
<evidence type="ECO:0000313" key="2">
    <source>
        <dbReference type="EMBL" id="TDL25320.1"/>
    </source>
</evidence>
<dbReference type="OrthoDB" id="2269034at2759"/>
<dbReference type="AlphaFoldDB" id="A0A4Y7QEM6"/>
<dbReference type="SUPFAM" id="SSF52047">
    <property type="entry name" value="RNI-like"/>
    <property type="match status" value="1"/>
</dbReference>
<keyword evidence="3" id="KW-1185">Reference proteome</keyword>
<name>A0A4Y7QEM6_9AGAM</name>
<protein>
    <recommendedName>
        <fullName evidence="4">F-box domain-containing protein</fullName>
    </recommendedName>
</protein>
<proteinExistence type="predicted"/>
<evidence type="ECO:0000313" key="3">
    <source>
        <dbReference type="Proteomes" id="UP000294933"/>
    </source>
</evidence>
<organism evidence="2 3">
    <name type="scientific">Rickenella mellea</name>
    <dbReference type="NCBI Taxonomy" id="50990"/>
    <lineage>
        <taxon>Eukaryota</taxon>
        <taxon>Fungi</taxon>
        <taxon>Dikarya</taxon>
        <taxon>Basidiomycota</taxon>
        <taxon>Agaricomycotina</taxon>
        <taxon>Agaricomycetes</taxon>
        <taxon>Hymenochaetales</taxon>
        <taxon>Rickenellaceae</taxon>
        <taxon>Rickenella</taxon>
    </lineage>
</organism>
<dbReference type="STRING" id="50990.A0A4Y7QEM6"/>
<dbReference type="VEuPathDB" id="FungiDB:BD410DRAFT_635581"/>
<dbReference type="Proteomes" id="UP000294933">
    <property type="component" value="Unassembled WGS sequence"/>
</dbReference>
<accession>A0A4Y7QEM6</accession>
<feature type="region of interest" description="Disordered" evidence="1">
    <location>
        <begin position="408"/>
        <end position="431"/>
    </location>
</feature>
<reference evidence="2 3" key="1">
    <citation type="submission" date="2018-06" db="EMBL/GenBank/DDBJ databases">
        <title>A transcriptomic atlas of mushroom development highlights an independent origin of complex multicellularity.</title>
        <authorList>
            <consortium name="DOE Joint Genome Institute"/>
            <person name="Krizsan K."/>
            <person name="Almasi E."/>
            <person name="Merenyi Z."/>
            <person name="Sahu N."/>
            <person name="Viragh M."/>
            <person name="Koszo T."/>
            <person name="Mondo S."/>
            <person name="Kiss B."/>
            <person name="Balint B."/>
            <person name="Kues U."/>
            <person name="Barry K."/>
            <person name="Hegedus J.C."/>
            <person name="Henrissat B."/>
            <person name="Johnson J."/>
            <person name="Lipzen A."/>
            <person name="Ohm R."/>
            <person name="Nagy I."/>
            <person name="Pangilinan J."/>
            <person name="Yan J."/>
            <person name="Xiong Y."/>
            <person name="Grigoriev I.V."/>
            <person name="Hibbett D.S."/>
            <person name="Nagy L.G."/>
        </authorList>
    </citation>
    <scope>NUCLEOTIDE SEQUENCE [LARGE SCALE GENOMIC DNA]</scope>
    <source>
        <strain evidence="2 3">SZMC22713</strain>
    </source>
</reference>
<gene>
    <name evidence="2" type="ORF">BD410DRAFT_635581</name>
</gene>
<evidence type="ECO:0008006" key="4">
    <source>
        <dbReference type="Google" id="ProtNLM"/>
    </source>
</evidence>